<keyword evidence="1 3" id="KW-0560">Oxidoreductase</keyword>
<dbReference type="Proteomes" id="UP001344658">
    <property type="component" value="Unassembled WGS sequence"/>
</dbReference>
<evidence type="ECO:0000256" key="2">
    <source>
        <dbReference type="PROSITE-ProRule" id="PRU10007"/>
    </source>
</evidence>
<dbReference type="SUPFAM" id="SSF53720">
    <property type="entry name" value="ALDH-like"/>
    <property type="match status" value="1"/>
</dbReference>
<dbReference type="EMBL" id="JAZEWV010000001">
    <property type="protein sequence ID" value="MEE4540896.1"/>
    <property type="molecule type" value="Genomic_DNA"/>
</dbReference>
<evidence type="ECO:0000256" key="4">
    <source>
        <dbReference type="SAM" id="MobiDB-lite"/>
    </source>
</evidence>
<dbReference type="Gene3D" id="3.40.309.10">
    <property type="entry name" value="Aldehyde Dehydrogenase, Chain A, domain 2"/>
    <property type="match status" value="1"/>
</dbReference>
<feature type="active site" evidence="2">
    <location>
        <position position="291"/>
    </location>
</feature>
<name>A0ABU7P534_9ACTN</name>
<proteinExistence type="inferred from homology"/>
<accession>A0ABU7P534</accession>
<dbReference type="InterPro" id="IPR016162">
    <property type="entry name" value="Ald_DH_N"/>
</dbReference>
<dbReference type="Gene3D" id="3.40.605.10">
    <property type="entry name" value="Aldehyde Dehydrogenase, Chain A, domain 1"/>
    <property type="match status" value="1"/>
</dbReference>
<feature type="region of interest" description="Disordered" evidence="4">
    <location>
        <begin position="1"/>
        <end position="23"/>
    </location>
</feature>
<dbReference type="InterPro" id="IPR016161">
    <property type="entry name" value="Ald_DH/histidinol_DH"/>
</dbReference>
<comment type="caution">
    <text evidence="6">The sequence shown here is derived from an EMBL/GenBank/DDBJ whole genome shotgun (WGS) entry which is preliminary data.</text>
</comment>
<feature type="domain" description="Aldehyde dehydrogenase" evidence="5">
    <location>
        <begin position="61"/>
        <end position="516"/>
    </location>
</feature>
<evidence type="ECO:0000256" key="3">
    <source>
        <dbReference type="RuleBase" id="RU003345"/>
    </source>
</evidence>
<dbReference type="PROSITE" id="PS00070">
    <property type="entry name" value="ALDEHYDE_DEHYDR_CYS"/>
    <property type="match status" value="1"/>
</dbReference>
<gene>
    <name evidence="6" type="ORF">V2S66_02805</name>
</gene>
<sequence>MQHTTEGTGGAQGTPPGEPVPEVAGRLTAHSTARLSAALAEEFAEGAQHIGGAARPGTGDADFTVVDPATGRPVWTYRTAGPADVDAAVAAAGAALPGWAATPPAERAAALHRLARLLQERAGDFARAETLQCGKPIRLSAGFDVPGTIDNTDFFAGAARHLEGRAAAEYSPDHTSYVRREPVGVVGSVAPWNYPLQMAGWKILPAVAAGNTVVLKPSELTPLTALMLARAADEAGLPAGVVNVVTGTGPVAGEHLVGHPGVAMTSFTGSTAVGRRVAALAAGTAKRVHLELGGKAPFVVFDDADLEAAVHGAVAGCLINAGQDCTAATRAYVQRPLYDAFTAAVADLMAGVRLGDPFDPATDLGPLISAAHRDRVAAVVRRARSYATVVTGGGAPGGALAAGAYYRPTLLAGAPQDSEAVQQEIFGPVLAVLPFDTDDQGLALADDTPYGLAASAWTRDVYRAGRAAREITAGCVWINDHIPIVSEMPHGGAKSSGYGKDMSLYALEEYTQVKHVMYDNTAVARKDWHRTVFADR</sequence>
<dbReference type="InterPro" id="IPR015590">
    <property type="entry name" value="Aldehyde_DH_dom"/>
</dbReference>
<dbReference type="RefSeq" id="WP_330792751.1">
    <property type="nucleotide sequence ID" value="NZ_JAZEWV010000001.1"/>
</dbReference>
<dbReference type="InterPro" id="IPR029510">
    <property type="entry name" value="Ald_DH_CS_GLU"/>
</dbReference>
<evidence type="ECO:0000259" key="5">
    <source>
        <dbReference type="Pfam" id="PF00171"/>
    </source>
</evidence>
<dbReference type="PROSITE" id="PS00687">
    <property type="entry name" value="ALDEHYDE_DEHYDR_GLU"/>
    <property type="match status" value="1"/>
</dbReference>
<evidence type="ECO:0000313" key="7">
    <source>
        <dbReference type="Proteomes" id="UP001344658"/>
    </source>
</evidence>
<comment type="similarity">
    <text evidence="3">Belongs to the aldehyde dehydrogenase family.</text>
</comment>
<evidence type="ECO:0000313" key="6">
    <source>
        <dbReference type="EMBL" id="MEE4540896.1"/>
    </source>
</evidence>
<dbReference type="Pfam" id="PF00171">
    <property type="entry name" value="Aldedh"/>
    <property type="match status" value="1"/>
</dbReference>
<dbReference type="NCBIfam" id="NF010000">
    <property type="entry name" value="PRK13473.1"/>
    <property type="match status" value="1"/>
</dbReference>
<dbReference type="InterPro" id="IPR016160">
    <property type="entry name" value="Ald_DH_CS_CYS"/>
</dbReference>
<dbReference type="InterPro" id="IPR016163">
    <property type="entry name" value="Ald_DH_C"/>
</dbReference>
<protein>
    <submittedName>
        <fullName evidence="6">Gamma-aminobutyraldehyde dehydrogenase</fullName>
    </submittedName>
</protein>
<keyword evidence="7" id="KW-1185">Reference proteome</keyword>
<reference evidence="6 7" key="1">
    <citation type="submission" date="2023-12" db="EMBL/GenBank/DDBJ databases">
        <title>Streptomyces sp. V4-01.</title>
        <authorList>
            <person name="Somphong A."/>
            <person name="Phongsopitanun W."/>
        </authorList>
    </citation>
    <scope>NUCLEOTIDE SEQUENCE [LARGE SCALE GENOMIC DNA]</scope>
    <source>
        <strain evidence="6 7">V4-01</strain>
    </source>
</reference>
<dbReference type="PANTHER" id="PTHR11699">
    <property type="entry name" value="ALDEHYDE DEHYDROGENASE-RELATED"/>
    <property type="match status" value="1"/>
</dbReference>
<organism evidence="6 7">
    <name type="scientific">Actinacidiphila polyblastidii</name>
    <dbReference type="NCBI Taxonomy" id="3110430"/>
    <lineage>
        <taxon>Bacteria</taxon>
        <taxon>Bacillati</taxon>
        <taxon>Actinomycetota</taxon>
        <taxon>Actinomycetes</taxon>
        <taxon>Kitasatosporales</taxon>
        <taxon>Streptomycetaceae</taxon>
        <taxon>Actinacidiphila</taxon>
    </lineage>
</organism>
<evidence type="ECO:0000256" key="1">
    <source>
        <dbReference type="ARBA" id="ARBA00023002"/>
    </source>
</evidence>